<dbReference type="NCBIfam" id="TIGR00229">
    <property type="entry name" value="sensory_box"/>
    <property type="match status" value="4"/>
</dbReference>
<evidence type="ECO:0000256" key="2">
    <source>
        <dbReference type="ARBA" id="ARBA00012438"/>
    </source>
</evidence>
<feature type="domain" description="PAC" evidence="12">
    <location>
        <begin position="203"/>
        <end position="254"/>
    </location>
</feature>
<dbReference type="OrthoDB" id="9815750at2"/>
<dbReference type="InterPro" id="IPR000700">
    <property type="entry name" value="PAS-assoc_C"/>
</dbReference>
<dbReference type="PANTHER" id="PTHR43065:SF10">
    <property type="entry name" value="PEROXIDE STRESS-ACTIVATED HISTIDINE KINASE MAK3"/>
    <property type="match status" value="1"/>
</dbReference>
<dbReference type="GO" id="GO:0000155">
    <property type="term" value="F:phosphorelay sensor kinase activity"/>
    <property type="evidence" value="ECO:0007669"/>
    <property type="project" value="InterPro"/>
</dbReference>
<comment type="catalytic activity">
    <reaction evidence="1">
        <text>ATP + protein L-histidine = ADP + protein N-phospho-L-histidine.</text>
        <dbReference type="EC" id="2.7.13.3"/>
    </reaction>
</comment>
<dbReference type="Gene3D" id="1.10.287.130">
    <property type="match status" value="1"/>
</dbReference>
<dbReference type="Pfam" id="PF00512">
    <property type="entry name" value="HisKA"/>
    <property type="match status" value="1"/>
</dbReference>
<dbReference type="Gene3D" id="3.30.450.20">
    <property type="entry name" value="PAS domain"/>
    <property type="match status" value="4"/>
</dbReference>
<reference evidence="13 14" key="1">
    <citation type="submission" date="2018-12" db="EMBL/GenBank/DDBJ databases">
        <authorList>
            <person name="Sun L."/>
            <person name="Chen Z."/>
        </authorList>
    </citation>
    <scope>NUCLEOTIDE SEQUENCE [LARGE SCALE GENOMIC DNA]</scope>
    <source>
        <strain evidence="13 14">3-5-3</strain>
    </source>
</reference>
<dbReference type="SMART" id="SM00091">
    <property type="entry name" value="PAS"/>
    <property type="match status" value="4"/>
</dbReference>
<protein>
    <recommendedName>
        <fullName evidence="2">histidine kinase</fullName>
        <ecNumber evidence="2">2.7.13.3</ecNumber>
    </recommendedName>
</protein>
<feature type="domain" description="PAC" evidence="12">
    <location>
        <begin position="322"/>
        <end position="378"/>
    </location>
</feature>
<sequence>MSADQKIHREVLFDHWFQHAGAGLAVVSNEGALLMVNESFCRILGYTEHELQPKFFHEIMQFGEAAATSELLAQIEQDRRQPQRLEQAFVRKDGRRVWMQLHITIADSVMQHFLVEMHEISEQKRLEQQLREYEERFHSILENHPEPVFLYSESDGLIYISPACEKLTGYKADELLSNPYAIQVHNLTSIEQQFESALRGEPLNFEMSYLHKDGRTLYVNVTSVPITCGGKIESLFCIAKDVTNEKLKSERLEQAENLYHLISENSQDIITITDKSGIVQYTSPAITRVLGYKPEEVIGLYGGNQWEQNEVREFENSSPFQDSLEVLVTAPNLHKDGHIVYMENKIRAICDEQGEIVQFLAIARDITERLAAEEGYRRIVEDSPDMVIITRGQQWLFINEAGTALIGCNDKSEVMQKPFIQYIAPKYRDLIEARLLEVAGGQTVELIEHKLIRADGSIIHVESKSMPTVFKGEAAIYTVIRDITERKKTQDLLINSEKLSVSGQLAAGIAHEIRNPLAAIKGFLQLMRSGQPTKQEYLQIISEEMIRIEDILSELLVLAKPQISKRVPKDIGQLIQQTVTLLSTQAILNSIEVIVSTDDELPLLVCDENQIKQVMINFIKNALEATASGGTIEVSVRKLNYAAIEIEIRDTGCGISKDRLARLGEPFYTTKEKGTGLGLMVSRRIIESHGGTFSVTSTVNVGTSVILTFPIERADERIGMPVH</sequence>
<dbReference type="InterPro" id="IPR003661">
    <property type="entry name" value="HisK_dim/P_dom"/>
</dbReference>
<dbReference type="InterPro" id="IPR001610">
    <property type="entry name" value="PAC"/>
</dbReference>
<dbReference type="InterPro" id="IPR003594">
    <property type="entry name" value="HATPase_dom"/>
</dbReference>
<feature type="domain" description="PAS" evidence="11">
    <location>
        <begin position="133"/>
        <end position="178"/>
    </location>
</feature>
<dbReference type="GO" id="GO:0006355">
    <property type="term" value="P:regulation of DNA-templated transcription"/>
    <property type="evidence" value="ECO:0007669"/>
    <property type="project" value="InterPro"/>
</dbReference>
<dbReference type="SMART" id="SM00387">
    <property type="entry name" value="HATPase_c"/>
    <property type="match status" value="1"/>
</dbReference>
<accession>A0A3S1D6D5</accession>
<dbReference type="PROSITE" id="PS50112">
    <property type="entry name" value="PAS"/>
    <property type="match status" value="3"/>
</dbReference>
<keyword evidence="8" id="KW-0902">Two-component regulatory system</keyword>
<dbReference type="SUPFAM" id="SSF47384">
    <property type="entry name" value="Homodimeric domain of signal transducing histidine kinase"/>
    <property type="match status" value="1"/>
</dbReference>
<dbReference type="InterPro" id="IPR036890">
    <property type="entry name" value="HATPase_C_sf"/>
</dbReference>
<dbReference type="AlphaFoldDB" id="A0A3S1D6D5"/>
<evidence type="ECO:0000256" key="3">
    <source>
        <dbReference type="ARBA" id="ARBA00022553"/>
    </source>
</evidence>
<keyword evidence="5" id="KW-0547">Nucleotide-binding</keyword>
<dbReference type="InterPro" id="IPR005467">
    <property type="entry name" value="His_kinase_dom"/>
</dbReference>
<evidence type="ECO:0000256" key="1">
    <source>
        <dbReference type="ARBA" id="ARBA00000085"/>
    </source>
</evidence>
<dbReference type="InterPro" id="IPR035965">
    <property type="entry name" value="PAS-like_dom_sf"/>
</dbReference>
<dbReference type="PROSITE" id="PS50109">
    <property type="entry name" value="HIS_KIN"/>
    <property type="match status" value="1"/>
</dbReference>
<keyword evidence="7" id="KW-0067">ATP-binding</keyword>
<dbReference type="SMART" id="SM00086">
    <property type="entry name" value="PAC"/>
    <property type="match status" value="4"/>
</dbReference>
<evidence type="ECO:0000259" key="11">
    <source>
        <dbReference type="PROSITE" id="PS50112"/>
    </source>
</evidence>
<dbReference type="Pfam" id="PF00989">
    <property type="entry name" value="PAS"/>
    <property type="match status" value="3"/>
</dbReference>
<keyword evidence="6 13" id="KW-0418">Kinase</keyword>
<dbReference type="CDD" id="cd00130">
    <property type="entry name" value="PAS"/>
    <property type="match status" value="4"/>
</dbReference>
<keyword evidence="3" id="KW-0597">Phosphoprotein</keyword>
<dbReference type="SMART" id="SM00388">
    <property type="entry name" value="HisKA"/>
    <property type="match status" value="1"/>
</dbReference>
<dbReference type="SUPFAM" id="SSF55785">
    <property type="entry name" value="PYP-like sensor domain (PAS domain)"/>
    <property type="match status" value="4"/>
</dbReference>
<dbReference type="Pfam" id="PF13426">
    <property type="entry name" value="PAS_9"/>
    <property type="match status" value="1"/>
</dbReference>
<evidence type="ECO:0000256" key="6">
    <source>
        <dbReference type="ARBA" id="ARBA00022777"/>
    </source>
</evidence>
<dbReference type="PANTHER" id="PTHR43065">
    <property type="entry name" value="SENSOR HISTIDINE KINASE"/>
    <property type="match status" value="1"/>
</dbReference>
<evidence type="ECO:0000259" key="10">
    <source>
        <dbReference type="PROSITE" id="PS50109"/>
    </source>
</evidence>
<keyword evidence="14" id="KW-1185">Reference proteome</keyword>
<evidence type="ECO:0000256" key="7">
    <source>
        <dbReference type="ARBA" id="ARBA00022840"/>
    </source>
</evidence>
<feature type="coiled-coil region" evidence="9">
    <location>
        <begin position="116"/>
        <end position="143"/>
    </location>
</feature>
<keyword evidence="4" id="KW-0808">Transferase</keyword>
<feature type="domain" description="Histidine kinase" evidence="10">
    <location>
        <begin position="508"/>
        <end position="713"/>
    </location>
</feature>
<feature type="domain" description="PAC" evidence="12">
    <location>
        <begin position="83"/>
        <end position="132"/>
    </location>
</feature>
<evidence type="ECO:0000259" key="12">
    <source>
        <dbReference type="PROSITE" id="PS50113"/>
    </source>
</evidence>
<feature type="domain" description="PAC" evidence="12">
    <location>
        <begin position="445"/>
        <end position="495"/>
    </location>
</feature>
<dbReference type="InterPro" id="IPR004358">
    <property type="entry name" value="Sig_transdc_His_kin-like_C"/>
</dbReference>
<dbReference type="PROSITE" id="PS50113">
    <property type="entry name" value="PAC"/>
    <property type="match status" value="4"/>
</dbReference>
<dbReference type="Proteomes" id="UP000272464">
    <property type="component" value="Unassembled WGS sequence"/>
</dbReference>
<dbReference type="InterPro" id="IPR013767">
    <property type="entry name" value="PAS_fold"/>
</dbReference>
<dbReference type="SUPFAM" id="SSF55874">
    <property type="entry name" value="ATPase domain of HSP90 chaperone/DNA topoisomerase II/histidine kinase"/>
    <property type="match status" value="1"/>
</dbReference>
<evidence type="ECO:0000256" key="9">
    <source>
        <dbReference type="SAM" id="Coils"/>
    </source>
</evidence>
<evidence type="ECO:0000256" key="5">
    <source>
        <dbReference type="ARBA" id="ARBA00022741"/>
    </source>
</evidence>
<keyword evidence="9" id="KW-0175">Coiled coil</keyword>
<dbReference type="GO" id="GO:0005524">
    <property type="term" value="F:ATP binding"/>
    <property type="evidence" value="ECO:0007669"/>
    <property type="project" value="UniProtKB-KW"/>
</dbReference>
<name>A0A3S1D6D5_9BACL</name>
<gene>
    <name evidence="13" type="ORF">EJP77_10995</name>
</gene>
<dbReference type="CDD" id="cd00082">
    <property type="entry name" value="HisKA"/>
    <property type="match status" value="1"/>
</dbReference>
<dbReference type="EMBL" id="RZNX01000003">
    <property type="protein sequence ID" value="RUT31896.1"/>
    <property type="molecule type" value="Genomic_DNA"/>
</dbReference>
<dbReference type="RefSeq" id="WP_127199276.1">
    <property type="nucleotide sequence ID" value="NZ_RZNX01000003.1"/>
</dbReference>
<evidence type="ECO:0000313" key="14">
    <source>
        <dbReference type="Proteomes" id="UP000272464"/>
    </source>
</evidence>
<feature type="domain" description="PAS" evidence="11">
    <location>
        <begin position="9"/>
        <end position="51"/>
    </location>
</feature>
<dbReference type="Pfam" id="PF02518">
    <property type="entry name" value="HATPase_c"/>
    <property type="match status" value="1"/>
</dbReference>
<dbReference type="EC" id="2.7.13.3" evidence="2"/>
<proteinExistence type="predicted"/>
<comment type="caution">
    <text evidence="13">The sequence shown here is derived from an EMBL/GenBank/DDBJ whole genome shotgun (WGS) entry which is preliminary data.</text>
</comment>
<evidence type="ECO:0000256" key="8">
    <source>
        <dbReference type="ARBA" id="ARBA00023012"/>
    </source>
</evidence>
<dbReference type="InterPro" id="IPR036097">
    <property type="entry name" value="HisK_dim/P_sf"/>
</dbReference>
<dbReference type="CDD" id="cd00075">
    <property type="entry name" value="HATPase"/>
    <property type="match status" value="1"/>
</dbReference>
<evidence type="ECO:0000313" key="13">
    <source>
        <dbReference type="EMBL" id="RUT31896.1"/>
    </source>
</evidence>
<evidence type="ECO:0000256" key="4">
    <source>
        <dbReference type="ARBA" id="ARBA00022679"/>
    </source>
</evidence>
<dbReference type="InterPro" id="IPR000014">
    <property type="entry name" value="PAS"/>
</dbReference>
<dbReference type="Gene3D" id="3.30.565.10">
    <property type="entry name" value="Histidine kinase-like ATPase, C-terminal domain"/>
    <property type="match status" value="1"/>
</dbReference>
<dbReference type="PRINTS" id="PR00344">
    <property type="entry name" value="BCTRLSENSOR"/>
</dbReference>
<organism evidence="13 14">
    <name type="scientific">Paenibacillus zeisoli</name>
    <dbReference type="NCBI Taxonomy" id="2496267"/>
    <lineage>
        <taxon>Bacteria</taxon>
        <taxon>Bacillati</taxon>
        <taxon>Bacillota</taxon>
        <taxon>Bacilli</taxon>
        <taxon>Bacillales</taxon>
        <taxon>Paenibacillaceae</taxon>
        <taxon>Paenibacillus</taxon>
    </lineage>
</organism>
<feature type="domain" description="PAS" evidence="11">
    <location>
        <begin position="255"/>
        <end position="299"/>
    </location>
</feature>